<comment type="caution">
    <text evidence="2">The sequence shown here is derived from an EMBL/GenBank/DDBJ whole genome shotgun (WGS) entry which is preliminary data.</text>
</comment>
<feature type="transmembrane region" description="Helical" evidence="1">
    <location>
        <begin position="289"/>
        <end position="308"/>
    </location>
</feature>
<feature type="transmembrane region" description="Helical" evidence="1">
    <location>
        <begin position="216"/>
        <end position="234"/>
    </location>
</feature>
<keyword evidence="1" id="KW-0472">Membrane</keyword>
<organism evidence="2 3">
    <name type="scientific">Sporosarcina highlanderae</name>
    <dbReference type="NCBI Taxonomy" id="3035916"/>
    <lineage>
        <taxon>Bacteria</taxon>
        <taxon>Bacillati</taxon>
        <taxon>Bacillota</taxon>
        <taxon>Bacilli</taxon>
        <taxon>Bacillales</taxon>
        <taxon>Caryophanaceae</taxon>
        <taxon>Sporosarcina</taxon>
    </lineage>
</organism>
<feature type="transmembrane region" description="Helical" evidence="1">
    <location>
        <begin position="254"/>
        <end position="277"/>
    </location>
</feature>
<feature type="transmembrane region" description="Helical" evidence="1">
    <location>
        <begin position="314"/>
        <end position="333"/>
    </location>
</feature>
<keyword evidence="1" id="KW-0812">Transmembrane</keyword>
<feature type="transmembrane region" description="Helical" evidence="1">
    <location>
        <begin position="102"/>
        <end position="120"/>
    </location>
</feature>
<feature type="transmembrane region" description="Helical" evidence="1">
    <location>
        <begin position="31"/>
        <end position="51"/>
    </location>
</feature>
<evidence type="ECO:0000313" key="3">
    <source>
        <dbReference type="Proteomes" id="UP001175097"/>
    </source>
</evidence>
<feature type="transmembrane region" description="Helical" evidence="1">
    <location>
        <begin position="181"/>
        <end position="204"/>
    </location>
</feature>
<dbReference type="RefSeq" id="WP_301241437.1">
    <property type="nucleotide sequence ID" value="NZ_JAROCC010000001.1"/>
</dbReference>
<protein>
    <submittedName>
        <fullName evidence="2">EpsG family protein</fullName>
    </submittedName>
</protein>
<dbReference type="InterPro" id="IPR049458">
    <property type="entry name" value="EpsG-like"/>
</dbReference>
<name>A0ABT8JP30_9BACL</name>
<accession>A0ABT8JP30</accession>
<keyword evidence="1" id="KW-1133">Transmembrane helix</keyword>
<feature type="transmembrane region" description="Helical" evidence="1">
    <location>
        <begin position="7"/>
        <end position="25"/>
    </location>
</feature>
<proteinExistence type="predicted"/>
<gene>
    <name evidence="2" type="ORF">P5G49_00350</name>
</gene>
<dbReference type="Pfam" id="PF14897">
    <property type="entry name" value="EpsG"/>
    <property type="match status" value="1"/>
</dbReference>
<feature type="transmembrane region" description="Helical" evidence="1">
    <location>
        <begin position="345"/>
        <end position="367"/>
    </location>
</feature>
<evidence type="ECO:0000256" key="1">
    <source>
        <dbReference type="SAM" id="Phobius"/>
    </source>
</evidence>
<keyword evidence="3" id="KW-1185">Reference proteome</keyword>
<sequence>MYLTERLIALFTYVIVLWLICFLIYKLGNRYIGKILFIYTIILSTMSFFFVPAPGADLYRLIPIMHIWGSLSFSELFKEMLNSTTPINLLYMHLIGKTKIDGLLPAITALIFYNNVFYILKRSVIRYKLPSSDAALVLFFFMSLGVMIEVISGIRTMLGFSIIAVCVYKEMLEGKSIFKNVIWYVLASLLHPAVLMLTLIRLSYLFFEKSKNQYQRFLKVLFAIFAVAIIYTFGREYVLASIEKAENYILYGTFSYIWEYIIGGISLLFIIYLISLVSRSIKMEGDTDNVRKLLIFCKYIAVILFVSSIEYNTFHRLVIFLSVIAIPLLIYVLKSSRYKRIAKINLRQFVFILSCIILFIACARGNLTSLKFFIF</sequence>
<feature type="transmembrane region" description="Helical" evidence="1">
    <location>
        <begin position="132"/>
        <end position="151"/>
    </location>
</feature>
<dbReference type="Proteomes" id="UP001175097">
    <property type="component" value="Unassembled WGS sequence"/>
</dbReference>
<dbReference type="EMBL" id="JAROCC010000001">
    <property type="protein sequence ID" value="MDN4605924.1"/>
    <property type="molecule type" value="Genomic_DNA"/>
</dbReference>
<reference evidence="2" key="1">
    <citation type="submission" date="2023-03" db="EMBL/GenBank/DDBJ databases">
        <title>MT1 and MT2 Draft Genomes of Novel Species.</title>
        <authorList>
            <person name="Venkateswaran K."/>
        </authorList>
    </citation>
    <scope>NUCLEOTIDE SEQUENCE</scope>
    <source>
        <strain evidence="2">F6_3S_P_2</strain>
    </source>
</reference>
<evidence type="ECO:0000313" key="2">
    <source>
        <dbReference type="EMBL" id="MDN4605924.1"/>
    </source>
</evidence>